<protein>
    <recommendedName>
        <fullName evidence="6">SURF1-like protein</fullName>
    </recommendedName>
</protein>
<dbReference type="GO" id="GO:0005886">
    <property type="term" value="C:plasma membrane"/>
    <property type="evidence" value="ECO:0007669"/>
    <property type="project" value="UniProtKB-SubCell"/>
</dbReference>
<gene>
    <name evidence="7" type="primary">surf-1</name>
    <name evidence="7" type="ORF">GCM10011415_34960</name>
</gene>
<sequence>MPGEAGQAPRDKRLAPPLPYTIKRAAEFSCGVRVSRYLAPLLFGLIGAGILCWLGVWQLQRLDWKEGVLADIEARIHGAPQPLPVMISPEEQRYQPVALEGEILPGVLRVLVSTRSEGAGYRIVSPFRSGDRVVLLDRGYTPTRLKDADRYTGPATITGNLHWTDERTSSTPENDIDGNIWFARDIAPMSEVLDTEPLLVVAREVSPGDPTIEPLPVDTAGIPNDHLQYAGTWFSLAVAWLVMTAYYIVRQRKTGET</sequence>
<organism evidence="7 8">
    <name type="scientific">Salipiger pallidus</name>
    <dbReference type="NCBI Taxonomy" id="1775170"/>
    <lineage>
        <taxon>Bacteria</taxon>
        <taxon>Pseudomonadati</taxon>
        <taxon>Pseudomonadota</taxon>
        <taxon>Alphaproteobacteria</taxon>
        <taxon>Rhodobacterales</taxon>
        <taxon>Roseobacteraceae</taxon>
        <taxon>Salipiger</taxon>
    </lineage>
</organism>
<dbReference type="PANTHER" id="PTHR23427:SF2">
    <property type="entry name" value="SURFEIT LOCUS PROTEIN 1"/>
    <property type="match status" value="1"/>
</dbReference>
<evidence type="ECO:0000256" key="6">
    <source>
        <dbReference type="RuleBase" id="RU363076"/>
    </source>
</evidence>
<accession>A0A8J3EHX3</accession>
<keyword evidence="4 6" id="KW-1133">Transmembrane helix</keyword>
<keyword evidence="8" id="KW-1185">Reference proteome</keyword>
<evidence type="ECO:0000256" key="1">
    <source>
        <dbReference type="ARBA" id="ARBA00004370"/>
    </source>
</evidence>
<evidence type="ECO:0000256" key="2">
    <source>
        <dbReference type="ARBA" id="ARBA00007165"/>
    </source>
</evidence>
<dbReference type="PROSITE" id="PS50895">
    <property type="entry name" value="SURF1"/>
    <property type="match status" value="1"/>
</dbReference>
<proteinExistence type="inferred from homology"/>
<reference evidence="7" key="1">
    <citation type="journal article" date="2014" name="Int. J. Syst. Evol. Microbiol.">
        <title>Complete genome sequence of Corynebacterium casei LMG S-19264T (=DSM 44701T), isolated from a smear-ripened cheese.</title>
        <authorList>
            <consortium name="US DOE Joint Genome Institute (JGI-PGF)"/>
            <person name="Walter F."/>
            <person name="Albersmeier A."/>
            <person name="Kalinowski J."/>
            <person name="Ruckert C."/>
        </authorList>
    </citation>
    <scope>NUCLEOTIDE SEQUENCE</scope>
    <source>
        <strain evidence="7">CGMCC 1.15762</strain>
    </source>
</reference>
<dbReference type="Proteomes" id="UP000617145">
    <property type="component" value="Unassembled WGS sequence"/>
</dbReference>
<name>A0A8J3EHX3_9RHOB</name>
<keyword evidence="5 6" id="KW-0472">Membrane</keyword>
<dbReference type="PANTHER" id="PTHR23427">
    <property type="entry name" value="SURFEIT LOCUS PROTEIN"/>
    <property type="match status" value="1"/>
</dbReference>
<comment type="caution">
    <text evidence="7">The sequence shown here is derived from an EMBL/GenBank/DDBJ whole genome shotgun (WGS) entry which is preliminary data.</text>
</comment>
<dbReference type="Pfam" id="PF02104">
    <property type="entry name" value="SURF1"/>
    <property type="match status" value="1"/>
</dbReference>
<evidence type="ECO:0000313" key="7">
    <source>
        <dbReference type="EMBL" id="GGG82288.1"/>
    </source>
</evidence>
<comment type="similarity">
    <text evidence="2 6">Belongs to the SURF1 family.</text>
</comment>
<dbReference type="InterPro" id="IPR002994">
    <property type="entry name" value="Surf1/Shy1"/>
</dbReference>
<dbReference type="AlphaFoldDB" id="A0A8J3EHX3"/>
<keyword evidence="3 6" id="KW-0812">Transmembrane</keyword>
<evidence type="ECO:0000256" key="4">
    <source>
        <dbReference type="ARBA" id="ARBA00022989"/>
    </source>
</evidence>
<dbReference type="CDD" id="cd06662">
    <property type="entry name" value="SURF1"/>
    <property type="match status" value="1"/>
</dbReference>
<dbReference type="InterPro" id="IPR045214">
    <property type="entry name" value="Surf1/Surf4"/>
</dbReference>
<feature type="transmembrane region" description="Helical" evidence="6">
    <location>
        <begin position="230"/>
        <end position="249"/>
    </location>
</feature>
<feature type="transmembrane region" description="Helical" evidence="6">
    <location>
        <begin position="37"/>
        <end position="56"/>
    </location>
</feature>
<reference evidence="7" key="2">
    <citation type="submission" date="2020-09" db="EMBL/GenBank/DDBJ databases">
        <authorList>
            <person name="Sun Q."/>
            <person name="Zhou Y."/>
        </authorList>
    </citation>
    <scope>NUCLEOTIDE SEQUENCE</scope>
    <source>
        <strain evidence="7">CGMCC 1.15762</strain>
    </source>
</reference>
<evidence type="ECO:0000313" key="8">
    <source>
        <dbReference type="Proteomes" id="UP000617145"/>
    </source>
</evidence>
<keyword evidence="6" id="KW-1003">Cell membrane</keyword>
<dbReference type="EMBL" id="BMJV01000008">
    <property type="protein sequence ID" value="GGG82288.1"/>
    <property type="molecule type" value="Genomic_DNA"/>
</dbReference>
<evidence type="ECO:0000256" key="3">
    <source>
        <dbReference type="ARBA" id="ARBA00022692"/>
    </source>
</evidence>
<comment type="subcellular location">
    <subcellularLocation>
        <location evidence="6">Cell membrane</location>
        <topology evidence="6">Multi-pass membrane protein</topology>
    </subcellularLocation>
    <subcellularLocation>
        <location evidence="1">Membrane</location>
    </subcellularLocation>
</comment>
<evidence type="ECO:0000256" key="5">
    <source>
        <dbReference type="ARBA" id="ARBA00023136"/>
    </source>
</evidence>